<keyword evidence="6 10" id="KW-0472">Membrane</keyword>
<feature type="compositionally biased region" description="Polar residues" evidence="9">
    <location>
        <begin position="1"/>
        <end position="15"/>
    </location>
</feature>
<feature type="transmembrane region" description="Helical" evidence="10">
    <location>
        <begin position="185"/>
        <end position="207"/>
    </location>
</feature>
<dbReference type="Gene3D" id="1.20.1080.10">
    <property type="entry name" value="Glycerol uptake facilitator protein"/>
    <property type="match status" value="1"/>
</dbReference>
<evidence type="ECO:0000256" key="6">
    <source>
        <dbReference type="ARBA" id="ARBA00023136"/>
    </source>
</evidence>
<keyword evidence="5 10" id="KW-1133">Transmembrane helix</keyword>
<feature type="transmembrane region" description="Helical" evidence="10">
    <location>
        <begin position="261"/>
        <end position="282"/>
    </location>
</feature>
<comment type="caution">
    <text evidence="11">The sequence shown here is derived from an EMBL/GenBank/DDBJ whole genome shotgun (WGS) entry which is preliminary data.</text>
</comment>
<name>A0ABD2YZG5_9GENT</name>
<evidence type="ECO:0000256" key="7">
    <source>
        <dbReference type="ARBA" id="ARBA00060753"/>
    </source>
</evidence>
<evidence type="ECO:0000256" key="1">
    <source>
        <dbReference type="ARBA" id="ARBA00004141"/>
    </source>
</evidence>
<evidence type="ECO:0000256" key="3">
    <source>
        <dbReference type="ARBA" id="ARBA00022692"/>
    </source>
</evidence>
<evidence type="ECO:0000256" key="4">
    <source>
        <dbReference type="ARBA" id="ARBA00022737"/>
    </source>
</evidence>
<gene>
    <name evidence="11" type="ORF">ACH5RR_024678</name>
</gene>
<dbReference type="Pfam" id="PF00230">
    <property type="entry name" value="MIP"/>
    <property type="match status" value="1"/>
</dbReference>
<sequence length="305" mass="31326">MDTEDVTSAPSTPVTPGTPGAPLFGGFKPERSGNVRRSLLKSCQCFSVEAWALEEGSLPTVSCSLPPPPVSLARKVGAEFIGTLILIFAGTATAIVNQKTQGSETLIGLAASTGLAVMIVILSTGHISGAHLNPAITIAFAALKHFPWKHVPAYIAAQVLASFSAAFVLKGIFHPIMGGGVTIPSGAYGQAFALEFIISFNLMFVVTAVATDTRAVGELAGIAVGATVMLNILIAGESTGASMNPVRTLGPAVAANNFKGIWIYLTAPILGALAGAGIYSAVKLPDDDDHGNSQNKPSAAPSFRR</sequence>
<dbReference type="InterPro" id="IPR000425">
    <property type="entry name" value="MIP"/>
</dbReference>
<dbReference type="Proteomes" id="UP001630127">
    <property type="component" value="Unassembled WGS sequence"/>
</dbReference>
<feature type="transmembrane region" description="Helical" evidence="10">
    <location>
        <begin position="108"/>
        <end position="131"/>
    </location>
</feature>
<comment type="subcellular location">
    <subcellularLocation>
        <location evidence="1">Membrane</location>
        <topology evidence="1">Multi-pass membrane protein</topology>
    </subcellularLocation>
</comment>
<feature type="transmembrane region" description="Helical" evidence="10">
    <location>
        <begin position="151"/>
        <end position="173"/>
    </location>
</feature>
<protein>
    <recommendedName>
        <fullName evidence="13">Aquaporin NIP6-1</fullName>
    </recommendedName>
</protein>
<dbReference type="InterPro" id="IPR023271">
    <property type="entry name" value="Aquaporin-like"/>
</dbReference>
<dbReference type="GO" id="GO:0016020">
    <property type="term" value="C:membrane"/>
    <property type="evidence" value="ECO:0007669"/>
    <property type="project" value="UniProtKB-SubCell"/>
</dbReference>
<dbReference type="CDD" id="cd00333">
    <property type="entry name" value="MIP"/>
    <property type="match status" value="1"/>
</dbReference>
<feature type="transmembrane region" description="Helical" evidence="10">
    <location>
        <begin position="219"/>
        <end position="240"/>
    </location>
</feature>
<dbReference type="InterPro" id="IPR034294">
    <property type="entry name" value="Aquaporin_transptr"/>
</dbReference>
<evidence type="ECO:0000256" key="2">
    <source>
        <dbReference type="ARBA" id="ARBA00022448"/>
    </source>
</evidence>
<dbReference type="EMBL" id="JBJUIK010000011">
    <property type="protein sequence ID" value="KAL3511961.1"/>
    <property type="molecule type" value="Genomic_DNA"/>
</dbReference>
<keyword evidence="2 8" id="KW-0813">Transport</keyword>
<dbReference type="AlphaFoldDB" id="A0ABD2YZG5"/>
<dbReference type="GO" id="GO:0046715">
    <property type="term" value="F:active borate transmembrane transporter activity"/>
    <property type="evidence" value="ECO:0007669"/>
    <property type="project" value="UniProtKB-ARBA"/>
</dbReference>
<keyword evidence="12" id="KW-1185">Reference proteome</keyword>
<dbReference type="FunFam" id="1.20.1080.10:FF:000013">
    <property type="entry name" value="Aquaporin NIP2-1"/>
    <property type="match status" value="1"/>
</dbReference>
<evidence type="ECO:0000256" key="8">
    <source>
        <dbReference type="RuleBase" id="RU000477"/>
    </source>
</evidence>
<dbReference type="SUPFAM" id="SSF81338">
    <property type="entry name" value="Aquaporin-like"/>
    <property type="match status" value="1"/>
</dbReference>
<dbReference type="InterPro" id="IPR022357">
    <property type="entry name" value="MIP_CS"/>
</dbReference>
<dbReference type="PRINTS" id="PR00783">
    <property type="entry name" value="MINTRINSICP"/>
</dbReference>
<feature type="transmembrane region" description="Helical" evidence="10">
    <location>
        <begin position="76"/>
        <end position="96"/>
    </location>
</feature>
<keyword evidence="3 8" id="KW-0812">Transmembrane</keyword>
<evidence type="ECO:0008006" key="13">
    <source>
        <dbReference type="Google" id="ProtNLM"/>
    </source>
</evidence>
<evidence type="ECO:0000313" key="11">
    <source>
        <dbReference type="EMBL" id="KAL3511961.1"/>
    </source>
</evidence>
<organism evidence="11 12">
    <name type="scientific">Cinchona calisaya</name>
    <dbReference type="NCBI Taxonomy" id="153742"/>
    <lineage>
        <taxon>Eukaryota</taxon>
        <taxon>Viridiplantae</taxon>
        <taxon>Streptophyta</taxon>
        <taxon>Embryophyta</taxon>
        <taxon>Tracheophyta</taxon>
        <taxon>Spermatophyta</taxon>
        <taxon>Magnoliopsida</taxon>
        <taxon>eudicotyledons</taxon>
        <taxon>Gunneridae</taxon>
        <taxon>Pentapetalae</taxon>
        <taxon>asterids</taxon>
        <taxon>lamiids</taxon>
        <taxon>Gentianales</taxon>
        <taxon>Rubiaceae</taxon>
        <taxon>Cinchonoideae</taxon>
        <taxon>Cinchoneae</taxon>
        <taxon>Cinchona</taxon>
    </lineage>
</organism>
<feature type="region of interest" description="Disordered" evidence="9">
    <location>
        <begin position="286"/>
        <end position="305"/>
    </location>
</feature>
<dbReference type="PANTHER" id="PTHR45724:SF19">
    <property type="entry name" value="AQUAPORIN NIP6-1"/>
    <property type="match status" value="1"/>
</dbReference>
<dbReference type="PROSITE" id="PS00221">
    <property type="entry name" value="MIP"/>
    <property type="match status" value="1"/>
</dbReference>
<keyword evidence="4" id="KW-0677">Repeat</keyword>
<proteinExistence type="inferred from homology"/>
<evidence type="ECO:0000256" key="5">
    <source>
        <dbReference type="ARBA" id="ARBA00022989"/>
    </source>
</evidence>
<accession>A0ABD2YZG5</accession>
<evidence type="ECO:0000256" key="10">
    <source>
        <dbReference type="SAM" id="Phobius"/>
    </source>
</evidence>
<comment type="similarity">
    <text evidence="7">Belongs to the MIP/aquaporin (TC 1.A.8) family. NIP (TC 1.A.8.12) subfamily.</text>
</comment>
<evidence type="ECO:0000313" key="12">
    <source>
        <dbReference type="Proteomes" id="UP001630127"/>
    </source>
</evidence>
<evidence type="ECO:0000256" key="9">
    <source>
        <dbReference type="SAM" id="MobiDB-lite"/>
    </source>
</evidence>
<reference evidence="11 12" key="1">
    <citation type="submission" date="2024-11" db="EMBL/GenBank/DDBJ databases">
        <title>A near-complete genome assembly of Cinchona calisaya.</title>
        <authorList>
            <person name="Lian D.C."/>
            <person name="Zhao X.W."/>
            <person name="Wei L."/>
        </authorList>
    </citation>
    <scope>NUCLEOTIDE SEQUENCE [LARGE SCALE GENOMIC DNA]</scope>
    <source>
        <tissue evidence="11">Nenye</tissue>
    </source>
</reference>
<dbReference type="PANTHER" id="PTHR45724">
    <property type="entry name" value="AQUAPORIN NIP2-1"/>
    <property type="match status" value="1"/>
</dbReference>
<feature type="region of interest" description="Disordered" evidence="9">
    <location>
        <begin position="1"/>
        <end position="23"/>
    </location>
</feature>